<evidence type="ECO:0000313" key="2">
    <source>
        <dbReference type="EMBL" id="GAA2503624.1"/>
    </source>
</evidence>
<dbReference type="EMBL" id="BAAASG010000012">
    <property type="protein sequence ID" value="GAA2503624.1"/>
    <property type="molecule type" value="Genomic_DNA"/>
</dbReference>
<gene>
    <name evidence="2" type="ORF">GCM10010276_53630</name>
</gene>
<dbReference type="InterPro" id="IPR007278">
    <property type="entry name" value="DUF397"/>
</dbReference>
<dbReference type="Proteomes" id="UP001501777">
    <property type="component" value="Unassembled WGS sequence"/>
</dbReference>
<proteinExistence type="predicted"/>
<feature type="domain" description="DUF397" evidence="1">
    <location>
        <begin position="77"/>
        <end position="129"/>
    </location>
</feature>
<organism evidence="2 3">
    <name type="scientific">Streptomyces longisporus</name>
    <dbReference type="NCBI Taxonomy" id="1948"/>
    <lineage>
        <taxon>Bacteria</taxon>
        <taxon>Bacillati</taxon>
        <taxon>Actinomycetota</taxon>
        <taxon>Actinomycetes</taxon>
        <taxon>Kitasatosporales</taxon>
        <taxon>Streptomycetaceae</taxon>
        <taxon>Streptomyces</taxon>
    </lineage>
</organism>
<evidence type="ECO:0000259" key="1">
    <source>
        <dbReference type="Pfam" id="PF04149"/>
    </source>
</evidence>
<dbReference type="Pfam" id="PF04149">
    <property type="entry name" value="DUF397"/>
    <property type="match status" value="1"/>
</dbReference>
<evidence type="ECO:0000313" key="3">
    <source>
        <dbReference type="Proteomes" id="UP001501777"/>
    </source>
</evidence>
<accession>A0ABP5ZVL5</accession>
<reference evidence="3" key="1">
    <citation type="journal article" date="2019" name="Int. J. Syst. Evol. Microbiol.">
        <title>The Global Catalogue of Microorganisms (GCM) 10K type strain sequencing project: providing services to taxonomists for standard genome sequencing and annotation.</title>
        <authorList>
            <consortium name="The Broad Institute Genomics Platform"/>
            <consortium name="The Broad Institute Genome Sequencing Center for Infectious Disease"/>
            <person name="Wu L."/>
            <person name="Ma J."/>
        </authorList>
    </citation>
    <scope>NUCLEOTIDE SEQUENCE [LARGE SCALE GENOMIC DNA]</scope>
    <source>
        <strain evidence="3">JCM 4395</strain>
    </source>
</reference>
<keyword evidence="3" id="KW-1185">Reference proteome</keyword>
<comment type="caution">
    <text evidence="2">The sequence shown here is derived from an EMBL/GenBank/DDBJ whole genome shotgun (WGS) entry which is preliminary data.</text>
</comment>
<protein>
    <recommendedName>
        <fullName evidence="1">DUF397 domain-containing protein</fullName>
    </recommendedName>
</protein>
<sequence>MGVLMCVDVVEAFKKGCPATVHGGGRGSLRGERRQSFMRDEVPVPLPKTLVPPVARAVVAVFPIQPRGRHQAFTSCTFRSSTYSGGNNECVEVADDPALIVPIRDSKRPAGPARAFSHEAWNAFIGHLR</sequence>
<name>A0ABP5ZVL5_STRLO</name>